<evidence type="ECO:0000313" key="3">
    <source>
        <dbReference type="Proteomes" id="UP000770785"/>
    </source>
</evidence>
<keyword evidence="3" id="KW-1185">Reference proteome</keyword>
<comment type="caution">
    <text evidence="2">The sequence shown here is derived from an EMBL/GenBank/DDBJ whole genome shotgun (WGS) entry which is preliminary data.</text>
</comment>
<evidence type="ECO:0008006" key="4">
    <source>
        <dbReference type="Google" id="ProtNLM"/>
    </source>
</evidence>
<name>A0ABX0XBV1_9BACT</name>
<keyword evidence="1" id="KW-1133">Transmembrane helix</keyword>
<feature type="transmembrane region" description="Helical" evidence="1">
    <location>
        <begin position="43"/>
        <end position="63"/>
    </location>
</feature>
<gene>
    <name evidence="2" type="ORF">GGR27_002266</name>
</gene>
<proteinExistence type="predicted"/>
<feature type="transmembrane region" description="Helical" evidence="1">
    <location>
        <begin position="12"/>
        <end position="37"/>
    </location>
</feature>
<evidence type="ECO:0000313" key="2">
    <source>
        <dbReference type="EMBL" id="NJC26756.1"/>
    </source>
</evidence>
<dbReference type="EMBL" id="JAATJH010000003">
    <property type="protein sequence ID" value="NJC26756.1"/>
    <property type="molecule type" value="Genomic_DNA"/>
</dbReference>
<sequence length="168" mass="18726">MANKIYQEKQRFHDWLVIALLALATVGLLYGAASYFWSIRASLSYSLISLTLALGLGYAIYWLTSLRSKLTITDRTIKFKIKGQLEATKKIAWEDVASCTIVKTPAIAKWDRPKATLTDEKFYSLSGRNGLMITTKTGSNYFIGCKDISGLQAALNGEEAIWEVIMGE</sequence>
<dbReference type="Proteomes" id="UP000770785">
    <property type="component" value="Unassembled WGS sequence"/>
</dbReference>
<protein>
    <recommendedName>
        <fullName evidence="4">Photosystem I assembly protein Ycf4</fullName>
    </recommendedName>
</protein>
<evidence type="ECO:0000256" key="1">
    <source>
        <dbReference type="SAM" id="Phobius"/>
    </source>
</evidence>
<accession>A0ABX0XBV1</accession>
<dbReference type="RefSeq" id="WP_168037520.1">
    <property type="nucleotide sequence ID" value="NZ_JAATJH010000003.1"/>
</dbReference>
<organism evidence="2 3">
    <name type="scientific">Neolewinella antarctica</name>
    <dbReference type="NCBI Taxonomy" id="442734"/>
    <lineage>
        <taxon>Bacteria</taxon>
        <taxon>Pseudomonadati</taxon>
        <taxon>Bacteroidota</taxon>
        <taxon>Saprospiria</taxon>
        <taxon>Saprospirales</taxon>
        <taxon>Lewinellaceae</taxon>
        <taxon>Neolewinella</taxon>
    </lineage>
</organism>
<reference evidence="2 3" key="1">
    <citation type="submission" date="2020-03" db="EMBL/GenBank/DDBJ databases">
        <title>Genomic Encyclopedia of Type Strains, Phase IV (KMG-IV): sequencing the most valuable type-strain genomes for metagenomic binning, comparative biology and taxonomic classification.</title>
        <authorList>
            <person name="Goeker M."/>
        </authorList>
    </citation>
    <scope>NUCLEOTIDE SEQUENCE [LARGE SCALE GENOMIC DNA]</scope>
    <source>
        <strain evidence="2 3">DSM 105096</strain>
    </source>
</reference>
<keyword evidence="1" id="KW-0472">Membrane</keyword>
<keyword evidence="1" id="KW-0812">Transmembrane</keyword>